<sequence>MSIVGISTMQTVGSTENLLKKLKDKNKSSRKEEVIKNYQYYIGILSHVNLKHVYDSNYKLILLILEAVVENGLNVEVIIIDHILVWLNLKYILDKNDKIKIKNVNKILQLIDKHERAHFNASNLFNMLFNSIPFLIEAFYEAKMYCVKKKEDFTLQTDAGGDTYNGDGNDESSDDNSGDDNNRGYYNKGDYEGESRQSNYPTDCFFPGKRSGSCRPVHDNVELNKKRKMENNTFQLTTSAYQSRNLRKIHNYATYVNSTFSLYLKSVQTVENDMKVYALYNNIFALYCYTGDYLQYLMKLSVVEIEEGPNGNLASLKKNLQNLKRYIKKFVILNTEKIYKSYFKEIYNSYTKNNCTLKMNYNFFNFSEKNKILEIIYIIINRISNENPCFQYDVKKEQIKSSFFIPTSKKEQLLYFFKNDYELNSRYRFVNIAKIKGSIKILSVLIKNFLKRYKSYYATYVEKFFFLFLLIPHFELTIYKNAVKKEYSRLFNCDICIKNSNSGKKTKGEKIPLRKNCAEGVSPIEETDMIAQLTTHEMNGITSGSSNFPLYNDCNGKIELHRKLLNKEHHGSFTRPKWSILNACYFFDEKLNLNSNEEVFNNTNIRNAIMESKTKYREEDNTTFDDNCKYVKMYIKGKPHLQIYSGKYPIFSTFENSVKKKLLSQSYFSNEEKQNNNNDGEQGAHLLYLRLHKKKTLDIPLNYLLKIDKEEVKPQISLFISLLQNTFQSIELSYDHNIKSKCPNIFFDNLQLILKTLLLYIHFAELRFLDKSTLLVYLTQILNVMRKNSLSNYSCSIKSEICEHIANFLIYNYPFLMRIFGDDKDIEDIYVEFIKILFIDISILKNEKKYIFFFDFFHIIQEKKRLHDIFCDLFILYYILLLKEMNKEISDQIALSGEEQENSIQEEGHNSVISHIMTLIKKNEHLLFNDNWYEIFNINKKITIKKIYYYEIYCNEGNNYENRIMDIFLKGQNTLYRKKENYSYVEEKNNKNNDMHILSRIFLFFKNLNTFEANLYTLLCKIFEKDQNYNIYYEYILINILLCFIKNLHTINIKKTKNNITFHTFIKFSIFIIKKEKRYIKRNMYQCRNNILVLKLFFHIFILFFKINKSKTFFPCAHGEKAVEAVESVESVEAVEAVDAVDAVEGANVADGAGEGGSKKARSSPLGKNLQGSKRRYFRFYRRKGQNNENRNMENLIKCFIFFIEYFIWTYDILMREEDVSVSDEEIEKFISGKRGQNSNEPSYKGGGDAGTADACTRVCDIDKSLVRLVSFVRKLLQGSNATDDDVVKINAFFLQLVEYIYVSFLIGPNIFSYCTNSIIIKIVQAFQTFNVPHLFCSVNDQYRIFLCSIYILNIFRVKGDTTIENQEGAAGEEGADGHDDGLGNTKREEVEVEEKAQDEEEDEEEEEAEEKEEDEAEEKEEDEAEEEEEDDEEGDEDDDEAAAEEEEIEARAEEDAGRKKNMAWGKKSAMHVSKLIKEDSLIIFFKLFLSINFNNSVYIFEGEKTKGMYIIMYDFLFAYNKILAECNQRKSVYVCLKYKSMITYISRSVIYKEEDISNTLIYIDAEIKKAYTGKQEIKNFLFATNIHIITLIYLISNNRTFSLHEIDIKQELNSVQLFINIYFYLIKHIYLLLDKQNYSIILALVCNYCNLLVRAMDKLKKQILKTNDSEEKTQEKLYITHFYVLDNSDLFEKNKFYLYLLSHQLFSIVHEFFKIRKNEFVRCSQYTIAKVTQKSGYAIGFFCSYMDSVLYFDSRINKMFLQNAKKFLNLLNSIKSSINLSQIAFPILIKLVDIYAAFLKKNSLDDDIYEEKKMLKRVFQISLLLFENKTIQLCYSTMNEKMKEIFNFMSN</sequence>
<dbReference type="EMBL" id="FLRD01000057">
    <property type="protein sequence ID" value="SBT33536.1"/>
    <property type="molecule type" value="Genomic_DNA"/>
</dbReference>
<feature type="region of interest" description="Disordered" evidence="1">
    <location>
        <begin position="1149"/>
        <end position="1170"/>
    </location>
</feature>
<keyword evidence="2" id="KW-0812">Transmembrane</keyword>
<evidence type="ECO:0000313" key="3">
    <source>
        <dbReference type="EMBL" id="SBT33536.1"/>
    </source>
</evidence>
<name>A0A1A8YQS1_PLAOA</name>
<feature type="region of interest" description="Disordered" evidence="1">
    <location>
        <begin position="1368"/>
        <end position="1460"/>
    </location>
</feature>
<feature type="transmembrane region" description="Helical" evidence="2">
    <location>
        <begin position="1031"/>
        <end position="1048"/>
    </location>
</feature>
<gene>
    <name evidence="3" type="ORF">POVWA1_017680</name>
    <name evidence="4" type="ORF">POVWA2_017560</name>
</gene>
<evidence type="ECO:0000256" key="1">
    <source>
        <dbReference type="SAM" id="MobiDB-lite"/>
    </source>
</evidence>
<feature type="compositionally biased region" description="Basic and acidic residues" evidence="1">
    <location>
        <begin position="1376"/>
        <end position="1396"/>
    </location>
</feature>
<organism evidence="4 5">
    <name type="scientific">Plasmodium ovale wallikeri</name>
    <dbReference type="NCBI Taxonomy" id="864142"/>
    <lineage>
        <taxon>Eukaryota</taxon>
        <taxon>Sar</taxon>
        <taxon>Alveolata</taxon>
        <taxon>Apicomplexa</taxon>
        <taxon>Aconoidasida</taxon>
        <taxon>Haemosporida</taxon>
        <taxon>Plasmodiidae</taxon>
        <taxon>Plasmodium</taxon>
        <taxon>Plasmodium (Plasmodium)</taxon>
    </lineage>
</organism>
<evidence type="ECO:0000313" key="5">
    <source>
        <dbReference type="Proteomes" id="UP000078550"/>
    </source>
</evidence>
<keyword evidence="2" id="KW-0472">Membrane</keyword>
<dbReference type="EMBL" id="FLRE01000068">
    <property type="protein sequence ID" value="SBT33973.1"/>
    <property type="molecule type" value="Genomic_DNA"/>
</dbReference>
<feature type="transmembrane region" description="Helical" evidence="2">
    <location>
        <begin position="1087"/>
        <end position="1105"/>
    </location>
</feature>
<keyword evidence="6" id="KW-1185">Reference proteome</keyword>
<evidence type="ECO:0000313" key="4">
    <source>
        <dbReference type="EMBL" id="SBT33973.1"/>
    </source>
</evidence>
<protein>
    <submittedName>
        <fullName evidence="4">Uncharacterized protein</fullName>
    </submittedName>
</protein>
<feature type="compositionally biased region" description="Acidic residues" evidence="1">
    <location>
        <begin position="168"/>
        <end position="178"/>
    </location>
</feature>
<reference evidence="5 6" key="1">
    <citation type="submission" date="2016-05" db="EMBL/GenBank/DDBJ databases">
        <authorList>
            <person name="Naeem Raeece"/>
        </authorList>
    </citation>
    <scope>NUCLEOTIDE SEQUENCE [LARGE SCALE GENOMIC DNA]</scope>
</reference>
<reference evidence="4" key="2">
    <citation type="submission" date="2016-05" db="EMBL/GenBank/DDBJ databases">
        <authorList>
            <person name="Lavstsen T."/>
            <person name="Jespersen J.S."/>
        </authorList>
    </citation>
    <scope>NUCLEOTIDE SEQUENCE [LARGE SCALE GENOMIC DNA]</scope>
</reference>
<evidence type="ECO:0000256" key="2">
    <source>
        <dbReference type="SAM" id="Phobius"/>
    </source>
</evidence>
<keyword evidence="2" id="KW-1133">Transmembrane helix</keyword>
<proteinExistence type="predicted"/>
<feature type="compositionally biased region" description="Acidic residues" evidence="1">
    <location>
        <begin position="1397"/>
        <end position="1449"/>
    </location>
</feature>
<feature type="region of interest" description="Disordered" evidence="1">
    <location>
        <begin position="158"/>
        <end position="200"/>
    </location>
</feature>
<feature type="compositionally biased region" description="Basic and acidic residues" evidence="1">
    <location>
        <begin position="1450"/>
        <end position="1459"/>
    </location>
</feature>
<dbReference type="Proteomes" id="UP000078550">
    <property type="component" value="Unassembled WGS sequence"/>
</dbReference>
<dbReference type="Proteomes" id="UP000078555">
    <property type="component" value="Unassembled WGS sequence"/>
</dbReference>
<accession>A0A1A8YQS1</accession>
<evidence type="ECO:0000313" key="6">
    <source>
        <dbReference type="Proteomes" id="UP000078555"/>
    </source>
</evidence>